<feature type="compositionally biased region" description="Low complexity" evidence="3">
    <location>
        <begin position="143"/>
        <end position="163"/>
    </location>
</feature>
<proteinExistence type="inferred from homology"/>
<evidence type="ECO:0000256" key="3">
    <source>
        <dbReference type="SAM" id="MobiDB-lite"/>
    </source>
</evidence>
<dbReference type="VEuPathDB" id="FungiDB:VP01_173g6"/>
<protein>
    <recommendedName>
        <fullName evidence="2">rRNA-processing protein FYV7</fullName>
    </recommendedName>
</protein>
<feature type="compositionally biased region" description="Basic and acidic residues" evidence="3">
    <location>
        <begin position="1"/>
        <end position="20"/>
    </location>
</feature>
<dbReference type="Pfam" id="PF08524">
    <property type="entry name" value="rRNA_processing"/>
    <property type="match status" value="1"/>
</dbReference>
<feature type="compositionally biased region" description="Polar residues" evidence="3">
    <location>
        <begin position="114"/>
        <end position="128"/>
    </location>
</feature>
<feature type="compositionally biased region" description="Basic residues" evidence="3">
    <location>
        <begin position="48"/>
        <end position="60"/>
    </location>
</feature>
<organism evidence="4 5">
    <name type="scientific">Puccinia sorghi</name>
    <dbReference type="NCBI Taxonomy" id="27349"/>
    <lineage>
        <taxon>Eukaryota</taxon>
        <taxon>Fungi</taxon>
        <taxon>Dikarya</taxon>
        <taxon>Basidiomycota</taxon>
        <taxon>Pucciniomycotina</taxon>
        <taxon>Pucciniomycetes</taxon>
        <taxon>Pucciniales</taxon>
        <taxon>Pucciniaceae</taxon>
        <taxon>Puccinia</taxon>
    </lineage>
</organism>
<evidence type="ECO:0000313" key="4">
    <source>
        <dbReference type="EMBL" id="KNZ59403.1"/>
    </source>
</evidence>
<dbReference type="PANTHER" id="PTHR41805">
    <property type="entry name" value="EXPRESSED PROTEIN"/>
    <property type="match status" value="1"/>
</dbReference>
<dbReference type="OrthoDB" id="2503175at2759"/>
<name>A0A0L6VF88_9BASI</name>
<dbReference type="EMBL" id="LAVV01006548">
    <property type="protein sequence ID" value="KNZ59403.1"/>
    <property type="molecule type" value="Genomic_DNA"/>
</dbReference>
<dbReference type="PANTHER" id="PTHR41805:SF1">
    <property type="entry name" value="RRNA-PROCESSING PROTEIN FYV7"/>
    <property type="match status" value="1"/>
</dbReference>
<reference evidence="4 5" key="1">
    <citation type="submission" date="2015-08" db="EMBL/GenBank/DDBJ databases">
        <title>Next Generation Sequencing and Analysis of the Genome of Puccinia sorghi L Schw, the Causal Agent of Maize Common Rust.</title>
        <authorList>
            <person name="Rochi L."/>
            <person name="Burguener G."/>
            <person name="Darino M."/>
            <person name="Turjanski A."/>
            <person name="Kreff E."/>
            <person name="Dieguez M.J."/>
            <person name="Sacco F."/>
        </authorList>
    </citation>
    <scope>NUCLEOTIDE SEQUENCE [LARGE SCALE GENOMIC DNA]</scope>
    <source>
        <strain evidence="4 5">RO10H11247</strain>
    </source>
</reference>
<dbReference type="InterPro" id="IPR013730">
    <property type="entry name" value="Fyv7/TAP26"/>
</dbReference>
<accession>A0A0L6VF88</accession>
<comment type="similarity">
    <text evidence="1">Belongs to the FYV7 family.</text>
</comment>
<sequence length="199" mass="22118">MEERKQPGMAHKNEQQESSKRPKGFRIGKNKPGASQSVYLGKAEKIKKTLIHKAKLKKQRAKELAKAGYTTEPAPSGTTSSHIGERDEEEQTTSSHVDPPPRRRPKTIPHQRPNGETSPATTLSPDHASSSRHHVSSQKPEQNLSSNTLPSSKSLLNNPKNLNRAPKTKIQHANGQPKMSHRVSKILCKLEQEKVLQSQ</sequence>
<evidence type="ECO:0000256" key="2">
    <source>
        <dbReference type="ARBA" id="ARBA00018780"/>
    </source>
</evidence>
<evidence type="ECO:0000313" key="5">
    <source>
        <dbReference type="Proteomes" id="UP000037035"/>
    </source>
</evidence>
<gene>
    <name evidence="4" type="ORF">VP01_173g6</name>
</gene>
<keyword evidence="5" id="KW-1185">Reference proteome</keyword>
<dbReference type="AlphaFoldDB" id="A0A0L6VF88"/>
<evidence type="ECO:0000256" key="1">
    <source>
        <dbReference type="ARBA" id="ARBA00006800"/>
    </source>
</evidence>
<feature type="region of interest" description="Disordered" evidence="3">
    <location>
        <begin position="1"/>
        <end position="184"/>
    </location>
</feature>
<comment type="caution">
    <text evidence="4">The sequence shown here is derived from an EMBL/GenBank/DDBJ whole genome shotgun (WGS) entry which is preliminary data.</text>
</comment>
<dbReference type="Proteomes" id="UP000037035">
    <property type="component" value="Unassembled WGS sequence"/>
</dbReference>